<organism evidence="2 3">
    <name type="scientific">Rhizobium loti</name>
    <name type="common">Mesorhizobium loti</name>
    <dbReference type="NCBI Taxonomy" id="381"/>
    <lineage>
        <taxon>Bacteria</taxon>
        <taxon>Pseudomonadati</taxon>
        <taxon>Pseudomonadota</taxon>
        <taxon>Alphaproteobacteria</taxon>
        <taxon>Hyphomicrobiales</taxon>
        <taxon>Phyllobacteriaceae</taxon>
        <taxon>Mesorhizobium</taxon>
    </lineage>
</organism>
<name>A0AA91J3K7_RHILI</name>
<feature type="domain" description="DUF7507" evidence="1">
    <location>
        <begin position="432"/>
        <end position="536"/>
    </location>
</feature>
<proteinExistence type="predicted"/>
<accession>A0AA91J3K7</accession>
<dbReference type="InterPro" id="IPR006626">
    <property type="entry name" value="PbH1"/>
</dbReference>
<evidence type="ECO:0000259" key="1">
    <source>
        <dbReference type="Pfam" id="PF24346"/>
    </source>
</evidence>
<dbReference type="Pfam" id="PF24346">
    <property type="entry name" value="DUF7507"/>
    <property type="match status" value="4"/>
</dbReference>
<dbReference type="Proteomes" id="UP000093737">
    <property type="component" value="Unassembled WGS sequence"/>
</dbReference>
<dbReference type="SMART" id="SM00710">
    <property type="entry name" value="PbH1"/>
    <property type="match status" value="4"/>
</dbReference>
<dbReference type="EMBL" id="LYTK01000010">
    <property type="protein sequence ID" value="OBQ66829.1"/>
    <property type="molecule type" value="Genomic_DNA"/>
</dbReference>
<gene>
    <name evidence="2" type="ORF">A8145_31000</name>
</gene>
<dbReference type="InterPro" id="IPR055354">
    <property type="entry name" value="DUF7507"/>
</dbReference>
<sequence>MATDLGSGVLLEATTEGSGTGNYDSFLRLQATGIEEGFNTDQNGNVLDNKASFTHDLQYGNIQSINVGGVDYLEFRLDLNESNNAVNADITMTGLDIYISNAGATLTDYNAGFAGFTSVFHLSADQLLIDSNHGSGTDDYRVLVPVSDFTAAGVSPGSYVTLFSSFSGANGGFEEWRTLTTPGTGTDTPGIGIDKVTVDGAATGDGLNVLAGDTISWQYTVSNTGNVALSDVTVTDNQGVVVTAVLSGGFNVGDINHNNLLDTTETWSFTGSGTAVKGDYANVGHVSASAGAATVTSDDGSSYFGADPEIAIDKVTVDGTTSGDGLNILAGEAISWKYTVTNVGNVALSGVNVTDNQGVTVTPDLSGGFNVGDTNHDGKLDLTETWTFTGTGVAEKGNYSNVGTATGSFTDDASHVATPSATDGSSYFGADPEIAIDKVTVDGTTSGDGLNILAGEAISWKYTVTNVGNVALSGVNVTDNQGVTVTPDLSGGFNVGDTNHDGKLDLTETWTFTGTGVAEKGNYSNVGTATGSFTDDASHVATPSATDGSSYFGADPEIAIDKVTVDGTTSGDGLNILAGEAISWKYTVTNVGNVALSGVNVTDNQGVTVTPDLSGGFNVGDTNHDGMLDLTETWTFTGTGVAEKGNYSNVGTATGSFTDDASHVATPSATDGSSYFGADPHITLDKKTNGVDHGLNIFQGQAVTWTYDVKNDGNVALANVVVKDDNGTVGTGDDFNATAITSGGFNTGDINHNGLLDTNETWHFKATGTAQLGSYVNNATATTNAYVDTAGHSLTPLATDSSDYEGFSNKALTQGFWGSHSDAWDGVTGHESNPTKSAFNSGVIWGLDINPRHDGNLLLGDSNGNGVADAGEHTLLISNSLAKAIESSSTGGDARVIMLQQVIAAQLNIDNHVAQPNDLITEAMMWLKGEGVWAGLNVNVDGGDGIIDGNAAGTGLAGSALKTSSTAWTKYVDVTDPSSGITDWNGGKEADGEGLKNALMWFNQGQLVTSGAGGHVAWFDGANIIDEHPNTLDQFWLTLHEVGGLTGIA</sequence>
<feature type="domain" description="DUF7507" evidence="1">
    <location>
        <begin position="308"/>
        <end position="412"/>
    </location>
</feature>
<dbReference type="AlphaFoldDB" id="A0AA91J3K7"/>
<dbReference type="GO" id="GO:0005509">
    <property type="term" value="F:calcium ion binding"/>
    <property type="evidence" value="ECO:0007669"/>
    <property type="project" value="InterPro"/>
</dbReference>
<reference evidence="2 3" key="1">
    <citation type="submission" date="2016-05" db="EMBL/GenBank/DDBJ databases">
        <authorList>
            <person name="Ramsay J.P."/>
        </authorList>
    </citation>
    <scope>NUCLEOTIDE SEQUENCE [LARGE SCALE GENOMIC DNA]</scope>
    <source>
        <strain evidence="2 3">NZP2042</strain>
    </source>
</reference>
<comment type="caution">
    <text evidence="2">The sequence shown here is derived from an EMBL/GenBank/DDBJ whole genome shotgun (WGS) entry which is preliminary data.</text>
</comment>
<evidence type="ECO:0000313" key="3">
    <source>
        <dbReference type="Proteomes" id="UP000093737"/>
    </source>
</evidence>
<feature type="domain" description="DUF7507" evidence="1">
    <location>
        <begin position="194"/>
        <end position="292"/>
    </location>
</feature>
<feature type="domain" description="DUF7507" evidence="1">
    <location>
        <begin position="556"/>
        <end position="660"/>
    </location>
</feature>
<dbReference type="RefSeq" id="WP_065005311.1">
    <property type="nucleotide sequence ID" value="NZ_LYTK01000010.1"/>
</dbReference>
<evidence type="ECO:0000313" key="2">
    <source>
        <dbReference type="EMBL" id="OBQ66829.1"/>
    </source>
</evidence>
<protein>
    <recommendedName>
        <fullName evidence="1">DUF7507 domain-containing protein</fullName>
    </recommendedName>
</protein>